<evidence type="ECO:0000313" key="4">
    <source>
        <dbReference type="EMBL" id="NEN51146.1"/>
    </source>
</evidence>
<feature type="region of interest" description="Disordered" evidence="2">
    <location>
        <begin position="97"/>
        <end position="127"/>
    </location>
</feature>
<accession>A0A6P0H8L4</accession>
<protein>
    <submittedName>
        <fullName evidence="4">Class F sortase</fullName>
    </submittedName>
</protein>
<keyword evidence="3" id="KW-0472">Membrane</keyword>
<keyword evidence="3" id="KW-1133">Transmembrane helix</keyword>
<evidence type="ECO:0000256" key="3">
    <source>
        <dbReference type="SAM" id="Phobius"/>
    </source>
</evidence>
<dbReference type="InterPro" id="IPR005754">
    <property type="entry name" value="Sortase"/>
</dbReference>
<dbReference type="Pfam" id="PF04203">
    <property type="entry name" value="Sortase"/>
    <property type="match status" value="1"/>
</dbReference>
<dbReference type="Gene3D" id="2.40.260.10">
    <property type="entry name" value="Sortase"/>
    <property type="match status" value="1"/>
</dbReference>
<organism evidence="4 5">
    <name type="scientific">Modestobacter muralis</name>
    <dbReference type="NCBI Taxonomy" id="1608614"/>
    <lineage>
        <taxon>Bacteria</taxon>
        <taxon>Bacillati</taxon>
        <taxon>Actinomycetota</taxon>
        <taxon>Actinomycetes</taxon>
        <taxon>Geodermatophilales</taxon>
        <taxon>Geodermatophilaceae</taxon>
        <taxon>Modestobacter</taxon>
    </lineage>
</organism>
<reference evidence="4 5" key="1">
    <citation type="submission" date="2020-02" db="EMBL/GenBank/DDBJ databases">
        <title>The WGS of Modestobacter muralis DSM 100205.</title>
        <authorList>
            <person name="Jiang Z."/>
        </authorList>
    </citation>
    <scope>NUCLEOTIDE SEQUENCE [LARGE SCALE GENOMIC DNA]</scope>
    <source>
        <strain evidence="4 5">DSM 100205</strain>
    </source>
</reference>
<gene>
    <name evidence="4" type="ORF">G3R41_09380</name>
</gene>
<dbReference type="RefSeq" id="WP_163610841.1">
    <property type="nucleotide sequence ID" value="NZ_JAAGWB010000020.1"/>
</dbReference>
<dbReference type="SUPFAM" id="SSF63817">
    <property type="entry name" value="Sortase"/>
    <property type="match status" value="1"/>
</dbReference>
<dbReference type="CDD" id="cd05829">
    <property type="entry name" value="Sortase_F"/>
    <property type="match status" value="1"/>
</dbReference>
<dbReference type="EMBL" id="JAAGWB010000020">
    <property type="protein sequence ID" value="NEN51146.1"/>
    <property type="molecule type" value="Genomic_DNA"/>
</dbReference>
<keyword evidence="3" id="KW-0812">Transmembrane</keyword>
<dbReference type="InterPro" id="IPR023365">
    <property type="entry name" value="Sortase_dom-sf"/>
</dbReference>
<evidence type="ECO:0000256" key="2">
    <source>
        <dbReference type="SAM" id="MobiDB-lite"/>
    </source>
</evidence>
<keyword evidence="1" id="KW-0378">Hydrolase</keyword>
<name>A0A6P0H8L4_9ACTN</name>
<evidence type="ECO:0000256" key="1">
    <source>
        <dbReference type="ARBA" id="ARBA00022801"/>
    </source>
</evidence>
<proteinExistence type="predicted"/>
<evidence type="ECO:0000313" key="5">
    <source>
        <dbReference type="Proteomes" id="UP000471152"/>
    </source>
</evidence>
<feature type="transmembrane region" description="Helical" evidence="3">
    <location>
        <begin position="21"/>
        <end position="41"/>
    </location>
</feature>
<comment type="caution">
    <text evidence="4">The sequence shown here is derived from an EMBL/GenBank/DDBJ whole genome shotgun (WGS) entry which is preliminary data.</text>
</comment>
<dbReference type="Proteomes" id="UP000471152">
    <property type="component" value="Unassembled WGS sequence"/>
</dbReference>
<sequence length="217" mass="21618">MTGGNGPRSGRTPARRPGGRAAIIAALLFIGGGTAVAAGALGQQPGAALPAASVSAPPSVAAPLLIDLPTAAPVELPVSVEIPAIDVESEVFPLGAGDSATTGTGPCPEHEDAAWASGSPRPGERGPAVLEGHVDTAAGPSAFHDLGELEVGDRVEVTRADGTMADFAVYETQLVLGDAFPTSAVYGDTAGPELRLITCGSSDGEAHRPIEVVVFAR</sequence>
<dbReference type="InterPro" id="IPR042001">
    <property type="entry name" value="Sortase_F"/>
</dbReference>
<dbReference type="GO" id="GO:0016787">
    <property type="term" value="F:hydrolase activity"/>
    <property type="evidence" value="ECO:0007669"/>
    <property type="project" value="UniProtKB-KW"/>
</dbReference>
<dbReference type="AlphaFoldDB" id="A0A6P0H8L4"/>